<dbReference type="Gene3D" id="1.50.10.10">
    <property type="match status" value="1"/>
</dbReference>
<protein>
    <submittedName>
        <fullName evidence="3">Unsaturated rhamnogalacturonyl hydrolase YteR</fullName>
        <ecNumber evidence="3">3.2.1.172</ecNumber>
    </submittedName>
</protein>
<dbReference type="PANTHER" id="PTHR33886">
    <property type="entry name" value="UNSATURATED RHAMNOGALACTURONAN HYDROLASE (EUROFUNG)"/>
    <property type="match status" value="1"/>
</dbReference>
<feature type="chain" id="PRO_5021794858" evidence="2">
    <location>
        <begin position="25"/>
        <end position="577"/>
    </location>
</feature>
<dbReference type="EC" id="3.2.1.172" evidence="3"/>
<dbReference type="InterPro" id="IPR010905">
    <property type="entry name" value="Glyco_hydro_88"/>
</dbReference>
<dbReference type="Proteomes" id="UP000315017">
    <property type="component" value="Chromosome"/>
</dbReference>
<keyword evidence="2" id="KW-0732">Signal</keyword>
<organism evidence="3 4">
    <name type="scientific">Anatilimnocola aggregata</name>
    <dbReference type="NCBI Taxonomy" id="2528021"/>
    <lineage>
        <taxon>Bacteria</taxon>
        <taxon>Pseudomonadati</taxon>
        <taxon>Planctomycetota</taxon>
        <taxon>Planctomycetia</taxon>
        <taxon>Pirellulales</taxon>
        <taxon>Pirellulaceae</taxon>
        <taxon>Anatilimnocola</taxon>
    </lineage>
</organism>
<dbReference type="OrthoDB" id="9807186at2"/>
<dbReference type="SUPFAM" id="SSF48208">
    <property type="entry name" value="Six-hairpin glycosidases"/>
    <property type="match status" value="1"/>
</dbReference>
<evidence type="ECO:0000256" key="1">
    <source>
        <dbReference type="ARBA" id="ARBA00022801"/>
    </source>
</evidence>
<dbReference type="InterPro" id="IPR008928">
    <property type="entry name" value="6-hairpin_glycosidase_sf"/>
</dbReference>
<dbReference type="RefSeq" id="WP_145093015.1">
    <property type="nucleotide sequence ID" value="NZ_CP036274.1"/>
</dbReference>
<dbReference type="AlphaFoldDB" id="A0A517YGI7"/>
<proteinExistence type="predicted"/>
<sequence length="577" mass="63201" precursor="true">MTALLIRSLLFSLVLLNAASLACAQPATPKRWKQAAIGVTRAGTEIPVWLNSGAGNPKSQRNRMVVIGGHDGSTASTNFVQQLVERANTSKPNPNNGTAFIPKVFPDGLSTDLALTAGKGYPPGKGFYDDAAQPEPRYLWRWVGMYGATLVVDVRAGKTPGYWASEHADADQLAKLLAATPFTNKIEAPPADDFVRQLAEKGVEDVGRVPTLLLHVSSPVAAPEVEAIAKLLASFTPSKSPAWDEIIWRERRTPEQIAASLATVYGHDLKQVAYIPALAVIGRQRIAVELNDQKEQESLKQLLAPFLEGEKSPVPKSGSEHAGHLLFAELAKRSEGKDRERWIELCRAAADQIFDKDGKPLKLMPSHNEMSDAVFMATPILCATGKLTGEQKYFDAAVGHFRSMKKLCVREDGIYRHSPLDEAAWGRGNGFPALGLAWALSEFPEDHPAHGELKKEFQNHIAALLKHQDSFGCWHQVIDKPGSYREFSSTCMIGWALKRGIDRGWLDKGTHQPALDQAWLAAKHRIGPKGKVVDICTGTGKMRSLRDYYDRPAIWGVDARGGAMALMFSTEMMDGTK</sequence>
<evidence type="ECO:0000256" key="2">
    <source>
        <dbReference type="SAM" id="SignalP"/>
    </source>
</evidence>
<dbReference type="PROSITE" id="PS51257">
    <property type="entry name" value="PROKAR_LIPOPROTEIN"/>
    <property type="match status" value="1"/>
</dbReference>
<dbReference type="GO" id="GO:0005975">
    <property type="term" value="P:carbohydrate metabolic process"/>
    <property type="evidence" value="ECO:0007669"/>
    <property type="project" value="InterPro"/>
</dbReference>
<dbReference type="EMBL" id="CP036274">
    <property type="protein sequence ID" value="QDU29343.1"/>
    <property type="molecule type" value="Genomic_DNA"/>
</dbReference>
<keyword evidence="4" id="KW-1185">Reference proteome</keyword>
<feature type="signal peptide" evidence="2">
    <location>
        <begin position="1"/>
        <end position="24"/>
    </location>
</feature>
<accession>A0A517YGI7</accession>
<evidence type="ECO:0000313" key="3">
    <source>
        <dbReference type="EMBL" id="QDU29343.1"/>
    </source>
</evidence>
<dbReference type="InterPro" id="IPR052043">
    <property type="entry name" value="PolySaccharide_Degr_Enz"/>
</dbReference>
<dbReference type="InterPro" id="IPR012341">
    <property type="entry name" value="6hp_glycosidase-like_sf"/>
</dbReference>
<gene>
    <name evidence="3" type="primary">yteR</name>
    <name evidence="3" type="ORF">ETAA8_44520</name>
</gene>
<dbReference type="Pfam" id="PF07470">
    <property type="entry name" value="Glyco_hydro_88"/>
    <property type="match status" value="1"/>
</dbReference>
<dbReference type="GO" id="GO:0102211">
    <property type="term" value="F:unsaturated rhamnogalacturonyl hydrolase activity"/>
    <property type="evidence" value="ECO:0007669"/>
    <property type="project" value="UniProtKB-EC"/>
</dbReference>
<keyword evidence="1 3" id="KW-0378">Hydrolase</keyword>
<dbReference type="KEGG" id="aagg:ETAA8_44520"/>
<evidence type="ECO:0000313" key="4">
    <source>
        <dbReference type="Proteomes" id="UP000315017"/>
    </source>
</evidence>
<keyword evidence="3" id="KW-0326">Glycosidase</keyword>
<name>A0A517YGI7_9BACT</name>
<reference evidence="3 4" key="1">
    <citation type="submission" date="2019-02" db="EMBL/GenBank/DDBJ databases">
        <title>Deep-cultivation of Planctomycetes and their phenomic and genomic characterization uncovers novel biology.</title>
        <authorList>
            <person name="Wiegand S."/>
            <person name="Jogler M."/>
            <person name="Boedeker C."/>
            <person name="Pinto D."/>
            <person name="Vollmers J."/>
            <person name="Rivas-Marin E."/>
            <person name="Kohn T."/>
            <person name="Peeters S.H."/>
            <person name="Heuer A."/>
            <person name="Rast P."/>
            <person name="Oberbeckmann S."/>
            <person name="Bunk B."/>
            <person name="Jeske O."/>
            <person name="Meyerdierks A."/>
            <person name="Storesund J.E."/>
            <person name="Kallscheuer N."/>
            <person name="Luecker S."/>
            <person name="Lage O.M."/>
            <person name="Pohl T."/>
            <person name="Merkel B.J."/>
            <person name="Hornburger P."/>
            <person name="Mueller R.-W."/>
            <person name="Bruemmer F."/>
            <person name="Labrenz M."/>
            <person name="Spormann A.M."/>
            <person name="Op den Camp H."/>
            <person name="Overmann J."/>
            <person name="Amann R."/>
            <person name="Jetten M.S.M."/>
            <person name="Mascher T."/>
            <person name="Medema M.H."/>
            <person name="Devos D.P."/>
            <person name="Kaster A.-K."/>
            <person name="Ovreas L."/>
            <person name="Rohde M."/>
            <person name="Galperin M.Y."/>
            <person name="Jogler C."/>
        </authorList>
    </citation>
    <scope>NUCLEOTIDE SEQUENCE [LARGE SCALE GENOMIC DNA]</scope>
    <source>
        <strain evidence="3 4">ETA_A8</strain>
    </source>
</reference>
<dbReference type="PANTHER" id="PTHR33886:SF8">
    <property type="entry name" value="UNSATURATED RHAMNOGALACTURONAN HYDROLASE (EUROFUNG)"/>
    <property type="match status" value="1"/>
</dbReference>